<dbReference type="GO" id="GO:0047617">
    <property type="term" value="F:fatty acyl-CoA hydrolase activity"/>
    <property type="evidence" value="ECO:0007669"/>
    <property type="project" value="InterPro"/>
</dbReference>
<feature type="non-terminal residue" evidence="5">
    <location>
        <position position="1"/>
    </location>
</feature>
<dbReference type="Pfam" id="PF02551">
    <property type="entry name" value="Acyl_CoA_thio"/>
    <property type="match status" value="1"/>
</dbReference>
<proteinExistence type="inferred from homology"/>
<dbReference type="GO" id="GO:0009062">
    <property type="term" value="P:fatty acid catabolic process"/>
    <property type="evidence" value="ECO:0007669"/>
    <property type="project" value="TreeGrafter"/>
</dbReference>
<reference evidence="5" key="1">
    <citation type="submission" date="2018-05" db="EMBL/GenBank/DDBJ databases">
        <authorList>
            <person name="Lanie J.A."/>
            <person name="Ng W.-L."/>
            <person name="Kazmierczak K.M."/>
            <person name="Andrzejewski T.M."/>
            <person name="Davidsen T.M."/>
            <person name="Wayne K.J."/>
            <person name="Tettelin H."/>
            <person name="Glass J.I."/>
            <person name="Rusch D."/>
            <person name="Podicherti R."/>
            <person name="Tsui H.-C.T."/>
            <person name="Winkler M.E."/>
        </authorList>
    </citation>
    <scope>NUCLEOTIDE SEQUENCE</scope>
</reference>
<dbReference type="InterPro" id="IPR003703">
    <property type="entry name" value="Acyl_CoA_thio"/>
</dbReference>
<evidence type="ECO:0000259" key="4">
    <source>
        <dbReference type="Pfam" id="PF13622"/>
    </source>
</evidence>
<evidence type="ECO:0008006" key="6">
    <source>
        <dbReference type="Google" id="ProtNLM"/>
    </source>
</evidence>
<dbReference type="InterPro" id="IPR029069">
    <property type="entry name" value="HotDog_dom_sf"/>
</dbReference>
<feature type="domain" description="Acyl-CoA thioesterase 2 C-terminal" evidence="3">
    <location>
        <begin position="173"/>
        <end position="277"/>
    </location>
</feature>
<dbReference type="AlphaFoldDB" id="A0A381PAW3"/>
<keyword evidence="2" id="KW-0378">Hydrolase</keyword>
<comment type="similarity">
    <text evidence="1">Belongs to the C/M/P thioester hydrolase family.</text>
</comment>
<organism evidence="5">
    <name type="scientific">marine metagenome</name>
    <dbReference type="NCBI Taxonomy" id="408172"/>
    <lineage>
        <taxon>unclassified sequences</taxon>
        <taxon>metagenomes</taxon>
        <taxon>ecological metagenomes</taxon>
    </lineage>
</organism>
<sequence>VSDVFADLMKLEPATDGSFVAPTAPEQGQRTFGGQFLAHTLRAAQLTVDDDRFVHSTHSYFLRPGDVNASTELVVERIRDGRSFSTREVIAYQEGVERFRTVISFQVPEAGLTWSPPTEFDVPEPDAELVSYNEFWESTAPHVDGPWHGRQRPMEIWYINPPDLPEGVAITEPQLMWVRLSEQLNQDRCLHEVALAYLADATLIDHVLLPHGFRWQDERLEGASLDHSMWFHREPIADQWLLYEQRVESTGGARGLGSGRFFDGNGHLVATCVQEGLMRWDGKH</sequence>
<dbReference type="GO" id="GO:0006637">
    <property type="term" value="P:acyl-CoA metabolic process"/>
    <property type="evidence" value="ECO:0007669"/>
    <property type="project" value="InterPro"/>
</dbReference>
<protein>
    <recommendedName>
        <fullName evidence="6">Acyl-CoA thioesterase II domain-containing protein</fullName>
    </recommendedName>
</protein>
<dbReference type="CDD" id="cd03444">
    <property type="entry name" value="Thioesterase_II_repeat1"/>
    <property type="match status" value="1"/>
</dbReference>
<dbReference type="Pfam" id="PF13622">
    <property type="entry name" value="4HBT_3"/>
    <property type="match status" value="1"/>
</dbReference>
<evidence type="ECO:0000259" key="3">
    <source>
        <dbReference type="Pfam" id="PF02551"/>
    </source>
</evidence>
<feature type="domain" description="Acyl-CoA thioesterase-like N-terminal HotDog" evidence="4">
    <location>
        <begin position="23"/>
        <end position="106"/>
    </location>
</feature>
<dbReference type="PANTHER" id="PTHR11066:SF34">
    <property type="entry name" value="ACYL-COENZYME A THIOESTERASE 8"/>
    <property type="match status" value="1"/>
</dbReference>
<dbReference type="CDD" id="cd03445">
    <property type="entry name" value="Thioesterase_II_repeat2"/>
    <property type="match status" value="1"/>
</dbReference>
<dbReference type="InterPro" id="IPR049449">
    <property type="entry name" value="TesB_ACOT8-like_N"/>
</dbReference>
<name>A0A381PAW3_9ZZZZ</name>
<dbReference type="EMBL" id="UINC01000928">
    <property type="protein sequence ID" value="SUZ64115.1"/>
    <property type="molecule type" value="Genomic_DNA"/>
</dbReference>
<dbReference type="Gene3D" id="2.40.160.210">
    <property type="entry name" value="Acyl-CoA thioesterase, double hotdog domain"/>
    <property type="match status" value="1"/>
</dbReference>
<gene>
    <name evidence="5" type="ORF">METZ01_LOCUS16969</name>
</gene>
<evidence type="ECO:0000313" key="5">
    <source>
        <dbReference type="EMBL" id="SUZ64115.1"/>
    </source>
</evidence>
<evidence type="ECO:0000256" key="1">
    <source>
        <dbReference type="ARBA" id="ARBA00006538"/>
    </source>
</evidence>
<evidence type="ECO:0000256" key="2">
    <source>
        <dbReference type="ARBA" id="ARBA00022801"/>
    </source>
</evidence>
<accession>A0A381PAW3</accession>
<dbReference type="InterPro" id="IPR042171">
    <property type="entry name" value="Acyl-CoA_hotdog"/>
</dbReference>
<dbReference type="PANTHER" id="PTHR11066">
    <property type="entry name" value="ACYL-COA THIOESTERASE"/>
    <property type="match status" value="1"/>
</dbReference>
<dbReference type="InterPro" id="IPR025652">
    <property type="entry name" value="TesB_C"/>
</dbReference>
<dbReference type="SUPFAM" id="SSF54637">
    <property type="entry name" value="Thioesterase/thiol ester dehydrase-isomerase"/>
    <property type="match status" value="2"/>
</dbReference>